<gene>
    <name evidence="8" type="ORF">SAMN04488541_100397</name>
</gene>
<evidence type="ECO:0000313" key="8">
    <source>
        <dbReference type="EMBL" id="SFE57818.1"/>
    </source>
</evidence>
<dbReference type="GO" id="GO:0003677">
    <property type="term" value="F:DNA binding"/>
    <property type="evidence" value="ECO:0007669"/>
    <property type="project" value="UniProtKB-KW"/>
</dbReference>
<evidence type="ECO:0000259" key="6">
    <source>
        <dbReference type="Pfam" id="PF00717"/>
    </source>
</evidence>
<keyword evidence="9" id="KW-1185">Reference proteome</keyword>
<evidence type="ECO:0000256" key="5">
    <source>
        <dbReference type="ARBA" id="ARBA00023163"/>
    </source>
</evidence>
<dbReference type="PANTHER" id="PTHR40661:SF1">
    <property type="entry name" value="HTH CRO_C1-TYPE DOMAIN-CONTAINING PROTEIN"/>
    <property type="match status" value="1"/>
</dbReference>
<dbReference type="RefSeq" id="WP_091539481.1">
    <property type="nucleotide sequence ID" value="NZ_FONY01000003.1"/>
</dbReference>
<reference evidence="8 9" key="1">
    <citation type="submission" date="2016-10" db="EMBL/GenBank/DDBJ databases">
        <authorList>
            <person name="de Groot N.N."/>
        </authorList>
    </citation>
    <scope>NUCLEOTIDE SEQUENCE [LARGE SCALE GENOMIC DNA]</scope>
    <source>
        <strain>GEY</strain>
        <strain evidence="9">DSM 9560</strain>
    </source>
</reference>
<accession>A0A1I2BPM5</accession>
<protein>
    <submittedName>
        <fullName evidence="8">Phage repressor protein C, contains Cro/C1-type HTH and peptisase s24 domains</fullName>
    </submittedName>
</protein>
<dbReference type="CDD" id="cd00093">
    <property type="entry name" value="HTH_XRE"/>
    <property type="match status" value="1"/>
</dbReference>
<dbReference type="CDD" id="cd06462">
    <property type="entry name" value="Peptidase_S24_S26"/>
    <property type="match status" value="1"/>
</dbReference>
<dbReference type="OrthoDB" id="3831186at2"/>
<dbReference type="Pfam" id="PF01381">
    <property type="entry name" value="HTH_3"/>
    <property type="match status" value="1"/>
</dbReference>
<sequence>MNQNVVSQRLTAIIDYFADGNEKRFADSLGVKPAVINNYTKGKQQSKPGFEVLNKIANYYPDVNVDWLLTGRGEMLKSESNKTPQERWIVTTQDLAGNKTIPLINRRAAANFLSGYQSQEYFEQLDAVQLPSSLLSGKQYYALQVSGDSMMPTLHDGDYVFCYRCDRTEWDYLKNGDICVIASEPNGLQIKRIANKENPNYITCLSDNFQRHPAFNLRHDEILEIWKVTWKLSSWLENESGSDILSKLTSLEARLDRIEMKS</sequence>
<feature type="domain" description="Peptidase S24/S26A/S26B/S26C" evidence="6">
    <location>
        <begin position="116"/>
        <end position="225"/>
    </location>
</feature>
<keyword evidence="2" id="KW-0378">Hydrolase</keyword>
<dbReference type="EMBL" id="FONY01000003">
    <property type="protein sequence ID" value="SFE57818.1"/>
    <property type="molecule type" value="Genomic_DNA"/>
</dbReference>
<dbReference type="GO" id="GO:0016020">
    <property type="term" value="C:membrane"/>
    <property type="evidence" value="ECO:0007669"/>
    <property type="project" value="InterPro"/>
</dbReference>
<dbReference type="GO" id="GO:0004252">
    <property type="term" value="F:serine-type endopeptidase activity"/>
    <property type="evidence" value="ECO:0007669"/>
    <property type="project" value="InterPro"/>
</dbReference>
<feature type="domain" description="HTH cro/C1-type" evidence="7">
    <location>
        <begin position="23"/>
        <end position="68"/>
    </location>
</feature>
<evidence type="ECO:0000256" key="1">
    <source>
        <dbReference type="ARBA" id="ARBA00022670"/>
    </source>
</evidence>
<dbReference type="InterPro" id="IPR015927">
    <property type="entry name" value="Peptidase_S24_S26A/B/C"/>
</dbReference>
<dbReference type="PANTHER" id="PTHR40661">
    <property type="match status" value="1"/>
</dbReference>
<evidence type="ECO:0000256" key="4">
    <source>
        <dbReference type="ARBA" id="ARBA00023125"/>
    </source>
</evidence>
<dbReference type="InterPro" id="IPR001387">
    <property type="entry name" value="Cro/C1-type_HTH"/>
</dbReference>
<keyword evidence="4" id="KW-0238">DNA-binding</keyword>
<dbReference type="AlphaFoldDB" id="A0A1I2BPM5"/>
<dbReference type="Pfam" id="PF00717">
    <property type="entry name" value="Peptidase_S24"/>
    <property type="match status" value="1"/>
</dbReference>
<name>A0A1I2BPM5_9BACT</name>
<dbReference type="Gene3D" id="2.10.109.10">
    <property type="entry name" value="Umud Fragment, subunit A"/>
    <property type="match status" value="1"/>
</dbReference>
<dbReference type="GO" id="GO:0006508">
    <property type="term" value="P:proteolysis"/>
    <property type="evidence" value="ECO:0007669"/>
    <property type="project" value="UniProtKB-KW"/>
</dbReference>
<keyword evidence="5" id="KW-0804">Transcription</keyword>
<dbReference type="SUPFAM" id="SSF51306">
    <property type="entry name" value="LexA/Signal peptidase"/>
    <property type="match status" value="1"/>
</dbReference>
<dbReference type="InterPro" id="IPR036286">
    <property type="entry name" value="LexA/Signal_pep-like_sf"/>
</dbReference>
<dbReference type="Proteomes" id="UP000199513">
    <property type="component" value="Unassembled WGS sequence"/>
</dbReference>
<dbReference type="STRING" id="1003.SAMN04488541_100397"/>
<dbReference type="PROSITE" id="PS00501">
    <property type="entry name" value="SPASE_I_1"/>
    <property type="match status" value="1"/>
</dbReference>
<dbReference type="InterPro" id="IPR019756">
    <property type="entry name" value="Pept_S26A_signal_pept_1_Ser-AS"/>
</dbReference>
<evidence type="ECO:0000313" key="9">
    <source>
        <dbReference type="Proteomes" id="UP000199513"/>
    </source>
</evidence>
<evidence type="ECO:0000256" key="3">
    <source>
        <dbReference type="ARBA" id="ARBA00023015"/>
    </source>
</evidence>
<keyword evidence="1" id="KW-0645">Protease</keyword>
<evidence type="ECO:0000256" key="2">
    <source>
        <dbReference type="ARBA" id="ARBA00022801"/>
    </source>
</evidence>
<organism evidence="8 9">
    <name type="scientific">Thermoflexibacter ruber</name>
    <dbReference type="NCBI Taxonomy" id="1003"/>
    <lineage>
        <taxon>Bacteria</taxon>
        <taxon>Pseudomonadati</taxon>
        <taxon>Bacteroidota</taxon>
        <taxon>Cytophagia</taxon>
        <taxon>Cytophagales</taxon>
        <taxon>Thermoflexibacteraceae</taxon>
        <taxon>Thermoflexibacter</taxon>
    </lineage>
</organism>
<dbReference type="InterPro" id="IPR010982">
    <property type="entry name" value="Lambda_DNA-bd_dom_sf"/>
</dbReference>
<keyword evidence="3" id="KW-0805">Transcription regulation</keyword>
<proteinExistence type="predicted"/>
<dbReference type="Gene3D" id="1.10.260.40">
    <property type="entry name" value="lambda repressor-like DNA-binding domains"/>
    <property type="match status" value="1"/>
</dbReference>
<evidence type="ECO:0000259" key="7">
    <source>
        <dbReference type="Pfam" id="PF01381"/>
    </source>
</evidence>